<dbReference type="EMBL" id="JAHRIN010057037">
    <property type="protein sequence ID" value="MEQ2211102.1"/>
    <property type="molecule type" value="Genomic_DNA"/>
</dbReference>
<accession>A0ABV0RUS7</accession>
<evidence type="ECO:0000256" key="1">
    <source>
        <dbReference type="SAM" id="MobiDB-lite"/>
    </source>
</evidence>
<keyword evidence="3" id="KW-1185">Reference proteome</keyword>
<organism evidence="2 3">
    <name type="scientific">Xenoophorus captivus</name>
    <dbReference type="NCBI Taxonomy" id="1517983"/>
    <lineage>
        <taxon>Eukaryota</taxon>
        <taxon>Metazoa</taxon>
        <taxon>Chordata</taxon>
        <taxon>Craniata</taxon>
        <taxon>Vertebrata</taxon>
        <taxon>Euteleostomi</taxon>
        <taxon>Actinopterygii</taxon>
        <taxon>Neopterygii</taxon>
        <taxon>Teleostei</taxon>
        <taxon>Neoteleostei</taxon>
        <taxon>Acanthomorphata</taxon>
        <taxon>Ovalentaria</taxon>
        <taxon>Atherinomorphae</taxon>
        <taxon>Cyprinodontiformes</taxon>
        <taxon>Goodeidae</taxon>
        <taxon>Xenoophorus</taxon>
    </lineage>
</organism>
<name>A0ABV0RUS7_9TELE</name>
<dbReference type="Proteomes" id="UP001434883">
    <property type="component" value="Unassembled WGS sequence"/>
</dbReference>
<reference evidence="2 3" key="1">
    <citation type="submission" date="2021-06" db="EMBL/GenBank/DDBJ databases">
        <authorList>
            <person name="Palmer J.M."/>
        </authorList>
    </citation>
    <scope>NUCLEOTIDE SEQUENCE [LARGE SCALE GENOMIC DNA]</scope>
    <source>
        <strain evidence="2 3">XC_2019</strain>
        <tissue evidence="2">Muscle</tissue>
    </source>
</reference>
<proteinExistence type="predicted"/>
<evidence type="ECO:0000313" key="2">
    <source>
        <dbReference type="EMBL" id="MEQ2211102.1"/>
    </source>
</evidence>
<sequence length="70" mass="8049">MLRHHHARHEREEPVNTPVMNPGVSRKQAIDEAVVNMIITDCQPLSLVEDEGVRELLQLLEPLYVLPSRK</sequence>
<comment type="caution">
    <text evidence="2">The sequence shown here is derived from an EMBL/GenBank/DDBJ whole genome shotgun (WGS) entry which is preliminary data.</text>
</comment>
<evidence type="ECO:0000313" key="3">
    <source>
        <dbReference type="Proteomes" id="UP001434883"/>
    </source>
</evidence>
<feature type="region of interest" description="Disordered" evidence="1">
    <location>
        <begin position="1"/>
        <end position="24"/>
    </location>
</feature>
<dbReference type="Gene3D" id="1.10.10.1070">
    <property type="entry name" value="Zinc finger, BED domain-containing"/>
    <property type="match status" value="1"/>
</dbReference>
<feature type="non-terminal residue" evidence="2">
    <location>
        <position position="70"/>
    </location>
</feature>
<protein>
    <submittedName>
        <fullName evidence="2">Uncharacterized protein</fullName>
    </submittedName>
</protein>
<gene>
    <name evidence="2" type="ORF">XENOCAPTIV_026524</name>
</gene>
<dbReference type="SUPFAM" id="SSF140996">
    <property type="entry name" value="Hermes dimerisation domain"/>
    <property type="match status" value="1"/>
</dbReference>